<evidence type="ECO:0000313" key="3">
    <source>
        <dbReference type="EMBL" id="RPF25898.1"/>
    </source>
</evidence>
<dbReference type="RefSeq" id="WP_123914013.1">
    <property type="nucleotide sequence ID" value="NZ_RKRA01000001.1"/>
</dbReference>
<dbReference type="GO" id="GO:0030288">
    <property type="term" value="C:outer membrane-bounded periplasmic space"/>
    <property type="evidence" value="ECO:0007669"/>
    <property type="project" value="TreeGrafter"/>
</dbReference>
<evidence type="ECO:0000313" key="4">
    <source>
        <dbReference type="Proteomes" id="UP000280726"/>
    </source>
</evidence>
<dbReference type="NCBIfam" id="TIGR02669">
    <property type="entry name" value="SpoIID_LytB"/>
    <property type="match status" value="1"/>
</dbReference>
<dbReference type="InterPro" id="IPR051922">
    <property type="entry name" value="Bact_Sporulation_Assoc"/>
</dbReference>
<dbReference type="Proteomes" id="UP000280726">
    <property type="component" value="Unassembled WGS sequence"/>
</dbReference>
<name>A0A3N4ZJ30_9MICO</name>
<dbReference type="AlphaFoldDB" id="A0A3N4ZJ30"/>
<keyword evidence="4" id="KW-1185">Reference proteome</keyword>
<gene>
    <name evidence="3" type="ORF">EDD32_0312</name>
</gene>
<evidence type="ECO:0000256" key="1">
    <source>
        <dbReference type="SAM" id="SignalP"/>
    </source>
</evidence>
<dbReference type="EMBL" id="RKRA01000001">
    <property type="protein sequence ID" value="RPF25898.1"/>
    <property type="molecule type" value="Genomic_DNA"/>
</dbReference>
<dbReference type="OrthoDB" id="9773852at2"/>
<dbReference type="SUPFAM" id="SSF69318">
    <property type="entry name" value="Integrin alpha N-terminal domain"/>
    <property type="match status" value="1"/>
</dbReference>
<evidence type="ECO:0000259" key="2">
    <source>
        <dbReference type="Pfam" id="PF08486"/>
    </source>
</evidence>
<dbReference type="PANTHER" id="PTHR30032">
    <property type="entry name" value="N-ACETYLMURAMOYL-L-ALANINE AMIDASE-RELATED"/>
    <property type="match status" value="1"/>
</dbReference>
<feature type="signal peptide" evidence="1">
    <location>
        <begin position="1"/>
        <end position="27"/>
    </location>
</feature>
<feature type="domain" description="Sporulation stage II protein D amidase enhancer LytB N-terminal" evidence="2">
    <location>
        <begin position="203"/>
        <end position="300"/>
    </location>
</feature>
<comment type="caution">
    <text evidence="3">The sequence shown here is derived from an EMBL/GenBank/DDBJ whole genome shotgun (WGS) entry which is preliminary data.</text>
</comment>
<feature type="chain" id="PRO_5018146433" evidence="1">
    <location>
        <begin position="28"/>
        <end position="640"/>
    </location>
</feature>
<dbReference type="Pfam" id="PF08486">
    <property type="entry name" value="SpoIID"/>
    <property type="match status" value="1"/>
</dbReference>
<dbReference type="InterPro" id="IPR013693">
    <property type="entry name" value="SpoIID/LytB_N"/>
</dbReference>
<proteinExistence type="predicted"/>
<dbReference type="GO" id="GO:0030435">
    <property type="term" value="P:sporulation resulting in formation of a cellular spore"/>
    <property type="evidence" value="ECO:0007669"/>
    <property type="project" value="InterPro"/>
</dbReference>
<dbReference type="InterPro" id="IPR013486">
    <property type="entry name" value="SpoIID/LytB"/>
</dbReference>
<reference evidence="3 4" key="1">
    <citation type="submission" date="2018-11" db="EMBL/GenBank/DDBJ databases">
        <title>Sequencing the genomes of 1000 actinobacteria strains.</title>
        <authorList>
            <person name="Klenk H.-P."/>
        </authorList>
    </citation>
    <scope>NUCLEOTIDE SEQUENCE [LARGE SCALE GENOMIC DNA]</scope>
    <source>
        <strain evidence="3 4">DSM 14418</strain>
    </source>
</reference>
<protein>
    <submittedName>
        <fullName evidence="3">SpoIID/LytB domain protein</fullName>
    </submittedName>
</protein>
<accession>A0A3N4ZJ30</accession>
<dbReference type="PANTHER" id="PTHR30032:SF4">
    <property type="entry name" value="AMIDASE ENHANCER"/>
    <property type="match status" value="1"/>
</dbReference>
<sequence>MRRPLARLVVGLLVAAATLLPVPTAGAATERYPVPASGEWEVDGRGWGHGIGMSQWGAKGAAEAGLTDTQILDFYYPGTVMSRLGSFGGTMANPTIGVGLLSLGLVGTTEATLWTPAGQGSVRVEVVGGPGVTLGAGRLSITRSGDGFVVVHGPTGARHTLTGAAVRVSTGDGIVVARNATATTGTWYRGSVRLAARTDLASRFDVVNDVPLEEYLRGVVPREMPALWSAHAVRAQAVAARSYMLAESRRTENYDTCDTTACQVYGGRASVATDGRVVSTWEHPAADDAIEATAGQVRTYDGRVATTQFSSTNGGWSVRGGAPYLVARADPYTGTAAGDTRTSWSTALSATTVARYCPSGESLSALLVTGRDGNGALGGRITGLSVECSGGVYTVPSSAWSLGMLSRWWRPQDPPHTFYLANTFSTSADVVFENGYGEDVALVGDWDGDGVDTVTLRRGAVYQVRNSNSAGPADTTFVYGRADDEVLVGDWDGDGVDTLAVRRGSEYHVKNSVSAGPADTTFVYGRAADEVYAGDWDGDGTDTLTVRRDGVFHVKNTLSSGPADVVVRYGRPEDVVLTGDWDGDGDDSPAVRRSSTYYLKNAFAPGDADVVVTYGRADDTVLVGDWDGDGDDTLGVKRKP</sequence>
<dbReference type="InterPro" id="IPR028994">
    <property type="entry name" value="Integrin_alpha_N"/>
</dbReference>
<keyword evidence="1" id="KW-0732">Signal</keyword>
<organism evidence="3 4">
    <name type="scientific">Georgenia muralis</name>
    <dbReference type="NCBI Taxonomy" id="154117"/>
    <lineage>
        <taxon>Bacteria</taxon>
        <taxon>Bacillati</taxon>
        <taxon>Actinomycetota</taxon>
        <taxon>Actinomycetes</taxon>
        <taxon>Micrococcales</taxon>
        <taxon>Bogoriellaceae</taxon>
        <taxon>Georgenia</taxon>
    </lineage>
</organism>